<dbReference type="InterPro" id="IPR050741">
    <property type="entry name" value="Acyl-CoA_dehydrogenase"/>
</dbReference>
<dbReference type="InterPro" id="IPR036250">
    <property type="entry name" value="AcylCo_DH-like_C"/>
</dbReference>
<dbReference type="GO" id="GO:0003995">
    <property type="term" value="F:acyl-CoA dehydrogenase activity"/>
    <property type="evidence" value="ECO:0007669"/>
    <property type="project" value="TreeGrafter"/>
</dbReference>
<evidence type="ECO:0000256" key="1">
    <source>
        <dbReference type="ARBA" id="ARBA00023002"/>
    </source>
</evidence>
<gene>
    <name evidence="5" type="ORF">FSW04_19010</name>
</gene>
<comment type="similarity">
    <text evidence="2">Belongs to the HpaH/HsaA monooxygenase family.</text>
</comment>
<sequence>MTVLSPLGLADLAAARAAETEEGRRLAPELVEALRDAGCFRLGVPEALGGPQGTPAEILACAEEIARGDMSAGWCVSIAATSSLLAAHLPPAGAREVFGPPGAIAAGVWAPTGRAVPAPGGGLRVTGRWAFCSGIDHADWLLAGCVTEDEQPAMRIVALPRAELEVLDTWHVGGLRGTGSHDAVADGVAVPAERVLSLLDGGPVVDAPLYRFPIFGFFALSIAAAALGNARGALDDLAALAAVRHPHGARRTMAQRPDTQARVAEAEAALRAARALVTQAVWEAWAAATAGGPVGDAERLGLRLAATHAVRTSARVADAMHDLAGGAAVYDRSPLGRRFRDAHAATAHVQVAPITWETTGRLLLGLPDDTTLL</sequence>
<organism evidence="5 6">
    <name type="scientific">Baekduia soli</name>
    <dbReference type="NCBI Taxonomy" id="496014"/>
    <lineage>
        <taxon>Bacteria</taxon>
        <taxon>Bacillati</taxon>
        <taxon>Actinomycetota</taxon>
        <taxon>Thermoleophilia</taxon>
        <taxon>Solirubrobacterales</taxon>
        <taxon>Baekduiaceae</taxon>
        <taxon>Baekduia</taxon>
    </lineage>
</organism>
<evidence type="ECO:0000313" key="5">
    <source>
        <dbReference type="EMBL" id="QEC49451.1"/>
    </source>
</evidence>
<dbReference type="KEGG" id="bsol:FSW04_19010"/>
<feature type="domain" description="Acyl-CoA dehydrogenase C-terminal" evidence="4">
    <location>
        <begin position="221"/>
        <end position="351"/>
    </location>
</feature>
<dbReference type="EMBL" id="CP042430">
    <property type="protein sequence ID" value="QEC49451.1"/>
    <property type="molecule type" value="Genomic_DNA"/>
</dbReference>
<name>A0A5B8UA06_9ACTN</name>
<evidence type="ECO:0000256" key="2">
    <source>
        <dbReference type="ARBA" id="ARBA00049661"/>
    </source>
</evidence>
<dbReference type="InterPro" id="IPR013107">
    <property type="entry name" value="Acyl-CoA_DH_C"/>
</dbReference>
<dbReference type="InterPro" id="IPR037069">
    <property type="entry name" value="AcylCoA_DH/ox_N_sf"/>
</dbReference>
<evidence type="ECO:0000259" key="3">
    <source>
        <dbReference type="Pfam" id="PF02771"/>
    </source>
</evidence>
<evidence type="ECO:0000313" key="6">
    <source>
        <dbReference type="Proteomes" id="UP000321805"/>
    </source>
</evidence>
<dbReference type="Proteomes" id="UP000321805">
    <property type="component" value="Chromosome"/>
</dbReference>
<proteinExistence type="inferred from homology"/>
<dbReference type="InterPro" id="IPR013786">
    <property type="entry name" value="AcylCoA_DH/ox_N"/>
</dbReference>
<dbReference type="PANTHER" id="PTHR48083">
    <property type="entry name" value="MEDIUM-CHAIN SPECIFIC ACYL-COA DEHYDROGENASE, MITOCHONDRIAL-RELATED"/>
    <property type="match status" value="1"/>
</dbReference>
<dbReference type="Pfam" id="PF02771">
    <property type="entry name" value="Acyl-CoA_dh_N"/>
    <property type="match status" value="1"/>
</dbReference>
<feature type="domain" description="Acyl-CoA dehydrogenase/oxidase N-terminal" evidence="3">
    <location>
        <begin position="14"/>
        <end position="86"/>
    </location>
</feature>
<dbReference type="InterPro" id="IPR009100">
    <property type="entry name" value="AcylCoA_DH/oxidase_NM_dom_sf"/>
</dbReference>
<dbReference type="PIRSF" id="PIRSF016578">
    <property type="entry name" value="HsaA"/>
    <property type="match status" value="1"/>
</dbReference>
<dbReference type="InterPro" id="IPR046373">
    <property type="entry name" value="Acyl-CoA_Oxase/DH_mid-dom_sf"/>
</dbReference>
<protein>
    <submittedName>
        <fullName evidence="5">Hydroxylase</fullName>
    </submittedName>
</protein>
<dbReference type="AlphaFoldDB" id="A0A5B8UA06"/>
<accession>A0A5B8UA06</accession>
<dbReference type="RefSeq" id="WP_146921812.1">
    <property type="nucleotide sequence ID" value="NZ_CP042430.1"/>
</dbReference>
<keyword evidence="1" id="KW-0560">Oxidoreductase</keyword>
<dbReference type="Gene3D" id="2.40.110.10">
    <property type="entry name" value="Butyryl-CoA Dehydrogenase, subunit A, domain 2"/>
    <property type="match status" value="1"/>
</dbReference>
<keyword evidence="6" id="KW-1185">Reference proteome</keyword>
<dbReference type="GO" id="GO:0005737">
    <property type="term" value="C:cytoplasm"/>
    <property type="evidence" value="ECO:0007669"/>
    <property type="project" value="TreeGrafter"/>
</dbReference>
<dbReference type="PANTHER" id="PTHR48083:SF5">
    <property type="entry name" value="NRGC PROTEIN"/>
    <property type="match status" value="1"/>
</dbReference>
<dbReference type="SUPFAM" id="SSF47203">
    <property type="entry name" value="Acyl-CoA dehydrogenase C-terminal domain-like"/>
    <property type="match status" value="1"/>
</dbReference>
<evidence type="ECO:0000259" key="4">
    <source>
        <dbReference type="Pfam" id="PF08028"/>
    </source>
</evidence>
<dbReference type="SUPFAM" id="SSF56645">
    <property type="entry name" value="Acyl-CoA dehydrogenase NM domain-like"/>
    <property type="match status" value="1"/>
</dbReference>
<dbReference type="OrthoDB" id="3402961at2"/>
<dbReference type="Gene3D" id="1.20.140.10">
    <property type="entry name" value="Butyryl-CoA Dehydrogenase, subunit A, domain 3"/>
    <property type="match status" value="1"/>
</dbReference>
<reference evidence="5 6" key="1">
    <citation type="journal article" date="2018" name="J. Microbiol.">
        <title>Baekduia soli gen. nov., sp. nov., a novel bacterium isolated from the soil of Baekdu Mountain and proposal of a novel family name, Baekduiaceae fam. nov.</title>
        <authorList>
            <person name="An D.S."/>
            <person name="Siddiqi M.Z."/>
            <person name="Kim K.H."/>
            <person name="Yu H.S."/>
            <person name="Im W.T."/>
        </authorList>
    </citation>
    <scope>NUCLEOTIDE SEQUENCE [LARGE SCALE GENOMIC DNA]</scope>
    <source>
        <strain evidence="5 6">BR7-21</strain>
    </source>
</reference>
<dbReference type="Pfam" id="PF08028">
    <property type="entry name" value="Acyl-CoA_dh_2"/>
    <property type="match status" value="1"/>
</dbReference>
<dbReference type="GO" id="GO:0033539">
    <property type="term" value="P:fatty acid beta-oxidation using acyl-CoA dehydrogenase"/>
    <property type="evidence" value="ECO:0007669"/>
    <property type="project" value="TreeGrafter"/>
</dbReference>
<dbReference type="Gene3D" id="1.10.540.10">
    <property type="entry name" value="Acyl-CoA dehydrogenase/oxidase, N-terminal domain"/>
    <property type="match status" value="1"/>
</dbReference>
<dbReference type="GO" id="GO:0050660">
    <property type="term" value="F:flavin adenine dinucleotide binding"/>
    <property type="evidence" value="ECO:0007669"/>
    <property type="project" value="InterPro"/>
</dbReference>